<evidence type="ECO:0000313" key="7">
    <source>
        <dbReference type="EMBL" id="CAD8056941.1"/>
    </source>
</evidence>
<dbReference type="Pfam" id="PF00091">
    <property type="entry name" value="Tubulin"/>
    <property type="match status" value="1"/>
</dbReference>
<evidence type="ECO:0000259" key="5">
    <source>
        <dbReference type="Pfam" id="PF00091"/>
    </source>
</evidence>
<feature type="domain" description="Tubulin/FtsZ GTPase" evidence="5">
    <location>
        <begin position="1"/>
        <end position="79"/>
    </location>
</feature>
<dbReference type="InterPro" id="IPR000217">
    <property type="entry name" value="Tubulin"/>
</dbReference>
<dbReference type="Proteomes" id="UP000692954">
    <property type="component" value="Unassembled WGS sequence"/>
</dbReference>
<feature type="domain" description="Tubulin/FtsZ 2-layer sandwich" evidence="6">
    <location>
        <begin position="129"/>
        <end position="257"/>
    </location>
</feature>
<protein>
    <submittedName>
        <fullName evidence="7">Uncharacterized protein</fullName>
    </submittedName>
</protein>
<sequence>MIYHSVGGGFGGSYASYLLSQFEDDFSKVIKSTVSFLSSDQNSSSTIVEPYNSVFTINQLKKFSDFNIFIDNHALLKVCENQLDLDQANYDIFNRMITQMVSSITSSQRFNKDQFIDLLDLYQNLVQLPQLQFLHSSFAPFISKDKENTKIITLSSISESLFNEVGSFMKYSPDHLKYFGANLFFQGDCSYQEIQSTITDLKSFKSINFADWVPFNYQIAFSQKSTIQFPNCELGRTSKTACLVANSLQILNPMKNIQSRFKNLYQRKCFLHWFLTRTDMKESQFQEDLELFSSLILNYEELKSIDQIQEKINYEDEVSIEEARDQINDNK</sequence>
<accession>A0A8S1KR75</accession>
<dbReference type="GO" id="GO:0007017">
    <property type="term" value="P:microtubule-based process"/>
    <property type="evidence" value="ECO:0007669"/>
    <property type="project" value="InterPro"/>
</dbReference>
<dbReference type="AlphaFoldDB" id="A0A8S1KR75"/>
<evidence type="ECO:0000256" key="4">
    <source>
        <dbReference type="ARBA" id="ARBA00023134"/>
    </source>
</evidence>
<dbReference type="EMBL" id="CAJJDN010000010">
    <property type="protein sequence ID" value="CAD8056941.1"/>
    <property type="molecule type" value="Genomic_DNA"/>
</dbReference>
<dbReference type="GO" id="GO:0005874">
    <property type="term" value="C:microtubule"/>
    <property type="evidence" value="ECO:0007669"/>
    <property type="project" value="UniProtKB-KW"/>
</dbReference>
<name>A0A8S1KR75_9CILI</name>
<keyword evidence="8" id="KW-1185">Reference proteome</keyword>
<keyword evidence="4" id="KW-0342">GTP-binding</keyword>
<gene>
    <name evidence="7" type="ORF">PSON_ATCC_30995.1.T0100535</name>
</gene>
<dbReference type="Pfam" id="PF03953">
    <property type="entry name" value="Tubulin_C"/>
    <property type="match status" value="1"/>
</dbReference>
<comment type="similarity">
    <text evidence="1">Belongs to the tubulin family.</text>
</comment>
<dbReference type="InterPro" id="IPR003008">
    <property type="entry name" value="Tubulin_FtsZ_GTPase"/>
</dbReference>
<evidence type="ECO:0000256" key="2">
    <source>
        <dbReference type="ARBA" id="ARBA00022701"/>
    </source>
</evidence>
<evidence type="ECO:0000256" key="1">
    <source>
        <dbReference type="ARBA" id="ARBA00009636"/>
    </source>
</evidence>
<dbReference type="PANTHER" id="PTHR11588">
    <property type="entry name" value="TUBULIN"/>
    <property type="match status" value="1"/>
</dbReference>
<evidence type="ECO:0000259" key="6">
    <source>
        <dbReference type="Pfam" id="PF03953"/>
    </source>
</evidence>
<dbReference type="InterPro" id="IPR018316">
    <property type="entry name" value="Tubulin/FtsZ_2-layer-sand-dom"/>
</dbReference>
<keyword evidence="2" id="KW-0493">Microtubule</keyword>
<dbReference type="GO" id="GO:0005525">
    <property type="term" value="F:GTP binding"/>
    <property type="evidence" value="ECO:0007669"/>
    <property type="project" value="UniProtKB-KW"/>
</dbReference>
<reference evidence="7" key="1">
    <citation type="submission" date="2021-01" db="EMBL/GenBank/DDBJ databases">
        <authorList>
            <consortium name="Genoscope - CEA"/>
            <person name="William W."/>
        </authorList>
    </citation>
    <scope>NUCLEOTIDE SEQUENCE</scope>
</reference>
<evidence type="ECO:0000313" key="8">
    <source>
        <dbReference type="Proteomes" id="UP000692954"/>
    </source>
</evidence>
<comment type="caution">
    <text evidence="7">The sequence shown here is derived from an EMBL/GenBank/DDBJ whole genome shotgun (WGS) entry which is preliminary data.</text>
</comment>
<keyword evidence="3" id="KW-0547">Nucleotide-binding</keyword>
<dbReference type="OrthoDB" id="302031at2759"/>
<organism evidence="7 8">
    <name type="scientific">Paramecium sonneborni</name>
    <dbReference type="NCBI Taxonomy" id="65129"/>
    <lineage>
        <taxon>Eukaryota</taxon>
        <taxon>Sar</taxon>
        <taxon>Alveolata</taxon>
        <taxon>Ciliophora</taxon>
        <taxon>Intramacronucleata</taxon>
        <taxon>Oligohymenophorea</taxon>
        <taxon>Peniculida</taxon>
        <taxon>Parameciidae</taxon>
        <taxon>Paramecium</taxon>
    </lineage>
</organism>
<evidence type="ECO:0000256" key="3">
    <source>
        <dbReference type="ARBA" id="ARBA00022741"/>
    </source>
</evidence>
<proteinExistence type="inferred from homology"/>